<evidence type="ECO:0000256" key="2">
    <source>
        <dbReference type="ARBA" id="ARBA00022553"/>
    </source>
</evidence>
<dbReference type="SUPFAM" id="SSF56801">
    <property type="entry name" value="Acetyl-CoA synthetase-like"/>
    <property type="match status" value="1"/>
</dbReference>
<organism evidence="3 4">
    <name type="scientific">Cytospora paraplurivora</name>
    <dbReference type="NCBI Taxonomy" id="2898453"/>
    <lineage>
        <taxon>Eukaryota</taxon>
        <taxon>Fungi</taxon>
        <taxon>Dikarya</taxon>
        <taxon>Ascomycota</taxon>
        <taxon>Pezizomycotina</taxon>
        <taxon>Sordariomycetes</taxon>
        <taxon>Sordariomycetidae</taxon>
        <taxon>Diaporthales</taxon>
        <taxon>Cytosporaceae</taxon>
        <taxon>Cytospora</taxon>
    </lineage>
</organism>
<proteinExistence type="predicted"/>
<gene>
    <name evidence="3" type="primary">LYS2_2</name>
    <name evidence="3" type="ORF">SLS53_008041</name>
</gene>
<keyword evidence="1" id="KW-0596">Phosphopantetheine</keyword>
<keyword evidence="4" id="KW-1185">Reference proteome</keyword>
<dbReference type="AlphaFoldDB" id="A0AAN9TZ16"/>
<reference evidence="3 4" key="1">
    <citation type="journal article" date="2023" name="PLoS ONE">
        <title>Cytospora paraplurivora sp. nov. isolated from orchards with fruit tree decline syndrome in Ontario, Canada.</title>
        <authorList>
            <person name="Ilyukhin E."/>
            <person name="Nguyen H.D.T."/>
            <person name="Castle A.J."/>
            <person name="Ellouze W."/>
        </authorList>
    </citation>
    <scope>NUCLEOTIDE SEQUENCE [LARGE SCALE GENOMIC DNA]</scope>
    <source>
        <strain evidence="3 4">FDS-564</strain>
    </source>
</reference>
<keyword evidence="2" id="KW-0597">Phosphoprotein</keyword>
<name>A0AAN9TZ16_9PEZI</name>
<dbReference type="Gene3D" id="3.30.300.30">
    <property type="match status" value="1"/>
</dbReference>
<evidence type="ECO:0000313" key="4">
    <source>
        <dbReference type="Proteomes" id="UP001320245"/>
    </source>
</evidence>
<dbReference type="PANTHER" id="PTHR44845">
    <property type="entry name" value="CARRIER DOMAIN-CONTAINING PROTEIN"/>
    <property type="match status" value="1"/>
</dbReference>
<protein>
    <submittedName>
        <fullName evidence="3">Large subunit of alpha-aminoadipate reductase</fullName>
    </submittedName>
</protein>
<dbReference type="EMBL" id="JAJSPL020000045">
    <property type="protein sequence ID" value="KAK7733891.1"/>
    <property type="molecule type" value="Genomic_DNA"/>
</dbReference>
<dbReference type="InterPro" id="IPR045851">
    <property type="entry name" value="AMP-bd_C_sf"/>
</dbReference>
<dbReference type="PANTHER" id="PTHR44845:SF1">
    <property type="entry name" value="L-2-AMINOADIPATE REDUCTASE"/>
    <property type="match status" value="1"/>
</dbReference>
<dbReference type="Proteomes" id="UP001320245">
    <property type="component" value="Unassembled WGS sequence"/>
</dbReference>
<accession>A0AAN9TZ16</accession>
<evidence type="ECO:0000313" key="3">
    <source>
        <dbReference type="EMBL" id="KAK7733891.1"/>
    </source>
</evidence>
<comment type="caution">
    <text evidence="3">The sequence shown here is derived from an EMBL/GenBank/DDBJ whole genome shotgun (WGS) entry which is preliminary data.</text>
</comment>
<sequence>MKNVPLLVVNRKDRTKMCRWVRLVKSIVVLLAWSRDNWETRNKNAEKFLMNWFANNQKWVELDAKNNNDGPWPKYYKGLRDRLYRSGILDGRADDQVKIQRFRIELDEIDSNLSQHALIRDCKTLVRRDRNEEPSLGAEDVEDEGIVMGFVTVYWRKYPKLQTEVRDHLKTRLPVYAMPTIYIVLNKLLLNPNGKVYKPNLLFPEFIERTEEASEEELKNWESLTDIERAVA</sequence>
<evidence type="ECO:0000256" key="1">
    <source>
        <dbReference type="ARBA" id="ARBA00022450"/>
    </source>
</evidence>